<feature type="transmembrane region" description="Helical" evidence="1">
    <location>
        <begin position="12"/>
        <end position="30"/>
    </location>
</feature>
<protein>
    <submittedName>
        <fullName evidence="2">Uncharacterized protein</fullName>
    </submittedName>
</protein>
<comment type="caution">
    <text evidence="2">The sequence shown here is derived from an EMBL/GenBank/DDBJ whole genome shotgun (WGS) entry which is preliminary data.</text>
</comment>
<organism evidence="2 3">
    <name type="scientific">Mesorhizobium calcicola</name>
    <dbReference type="NCBI Taxonomy" id="1300310"/>
    <lineage>
        <taxon>Bacteria</taxon>
        <taxon>Pseudomonadati</taxon>
        <taxon>Pseudomonadota</taxon>
        <taxon>Alphaproteobacteria</taxon>
        <taxon>Hyphomicrobiales</taxon>
        <taxon>Phyllobacteriaceae</taxon>
        <taxon>Mesorhizobium</taxon>
    </lineage>
</organism>
<keyword evidence="3" id="KW-1185">Reference proteome</keyword>
<proteinExistence type="predicted"/>
<dbReference type="Proteomes" id="UP001597349">
    <property type="component" value="Unassembled WGS sequence"/>
</dbReference>
<keyword evidence="1" id="KW-0812">Transmembrane</keyword>
<evidence type="ECO:0000313" key="3">
    <source>
        <dbReference type="Proteomes" id="UP001597349"/>
    </source>
</evidence>
<evidence type="ECO:0000256" key="1">
    <source>
        <dbReference type="SAM" id="Phobius"/>
    </source>
</evidence>
<gene>
    <name evidence="2" type="ORF">ACFSQT_17080</name>
</gene>
<accession>A0ABW4WE83</accession>
<evidence type="ECO:0000313" key="2">
    <source>
        <dbReference type="EMBL" id="MFD2054744.1"/>
    </source>
</evidence>
<sequence length="105" mass="11088">MARQGMDIGTSVGLQATALGAGLGAIIYTGHAQAMERARQDREAREQAAYDAAVSAAFGNAEALGRIARQAVRDLAAANAEIAKLRAALAQRQAYIHRQRQRVAA</sequence>
<dbReference type="EMBL" id="JBHUGY010000027">
    <property type="protein sequence ID" value="MFD2054744.1"/>
    <property type="molecule type" value="Genomic_DNA"/>
</dbReference>
<name>A0ABW4WE83_9HYPH</name>
<keyword evidence="1" id="KW-1133">Transmembrane helix</keyword>
<keyword evidence="1" id="KW-0472">Membrane</keyword>
<reference evidence="3" key="1">
    <citation type="journal article" date="2019" name="Int. J. Syst. Evol. Microbiol.">
        <title>The Global Catalogue of Microorganisms (GCM) 10K type strain sequencing project: providing services to taxonomists for standard genome sequencing and annotation.</title>
        <authorList>
            <consortium name="The Broad Institute Genomics Platform"/>
            <consortium name="The Broad Institute Genome Sequencing Center for Infectious Disease"/>
            <person name="Wu L."/>
            <person name="Ma J."/>
        </authorList>
    </citation>
    <scope>NUCLEOTIDE SEQUENCE [LARGE SCALE GENOMIC DNA]</scope>
    <source>
        <strain evidence="3">CGMCC 1.16226</strain>
    </source>
</reference>
<dbReference type="RefSeq" id="WP_379020570.1">
    <property type="nucleotide sequence ID" value="NZ_JBHUGY010000027.1"/>
</dbReference>